<keyword evidence="2" id="KW-1185">Reference proteome</keyword>
<reference evidence="2" key="1">
    <citation type="journal article" date="2019" name="Int. J. Syst. Evol. Microbiol.">
        <title>The Global Catalogue of Microorganisms (GCM) 10K type strain sequencing project: providing services to taxonomists for standard genome sequencing and annotation.</title>
        <authorList>
            <consortium name="The Broad Institute Genomics Platform"/>
            <consortium name="The Broad Institute Genome Sequencing Center for Infectious Disease"/>
            <person name="Wu L."/>
            <person name="Ma J."/>
        </authorList>
    </citation>
    <scope>NUCLEOTIDE SEQUENCE [LARGE SCALE GENOMIC DNA]</scope>
    <source>
        <strain evidence="2">NBRC 15640</strain>
    </source>
</reference>
<gene>
    <name evidence="1" type="ORF">GCM10007932_38000</name>
</gene>
<dbReference type="InterPro" id="IPR026387">
    <property type="entry name" value="OMP_w_GlyGly"/>
</dbReference>
<sequence length="193" mass="21935">MKVSGDAWSAKTAYKHDAETILNSDRETKFTGSLALEHNIAYVPNFRIRFSPVEMSYIKFNKTDFTFYYDLIEHDLLHFDAGLTVSQYANGVYSNPVDPTQDFNKVLFSWYANAAITIPETNFDVIGEFDFGNSDGDKTADVTAGMRYRFDFEKVDVAIRAGYRVMDYRFNMFSGPSDMYLTHGAFVGVEAGF</sequence>
<accession>A0AAV5NV67</accession>
<proteinExistence type="predicted"/>
<evidence type="ECO:0000313" key="1">
    <source>
        <dbReference type="EMBL" id="GLQ74439.1"/>
    </source>
</evidence>
<name>A0AAV5NV67_9VIBR</name>
<comment type="caution">
    <text evidence="1">The sequence shown here is derived from an EMBL/GenBank/DDBJ whole genome shotgun (WGS) entry which is preliminary data.</text>
</comment>
<dbReference type="AlphaFoldDB" id="A0AAV5NV67"/>
<organism evidence="1 2">
    <name type="scientific">Vibrio penaeicida</name>
    <dbReference type="NCBI Taxonomy" id="104609"/>
    <lineage>
        <taxon>Bacteria</taxon>
        <taxon>Pseudomonadati</taxon>
        <taxon>Pseudomonadota</taxon>
        <taxon>Gammaproteobacteria</taxon>
        <taxon>Vibrionales</taxon>
        <taxon>Vibrionaceae</taxon>
        <taxon>Vibrio</taxon>
    </lineage>
</organism>
<dbReference type="Proteomes" id="UP001156690">
    <property type="component" value="Unassembled WGS sequence"/>
</dbReference>
<dbReference type="NCBIfam" id="TIGR04219">
    <property type="entry name" value="OMP_w_GlyGly"/>
    <property type="match status" value="1"/>
</dbReference>
<evidence type="ECO:0000313" key="2">
    <source>
        <dbReference type="Proteomes" id="UP001156690"/>
    </source>
</evidence>
<dbReference type="EMBL" id="BSNX01000056">
    <property type="protein sequence ID" value="GLQ74439.1"/>
    <property type="molecule type" value="Genomic_DNA"/>
</dbReference>
<protein>
    <submittedName>
        <fullName evidence="1">Iron-hydroxamate ABC transporter substrate-binding protein</fullName>
    </submittedName>
</protein>